<comment type="subcellular location">
    <subcellularLocation>
        <location evidence="1">Membrane</location>
        <topology evidence="1">Multi-pass membrane protein</topology>
    </subcellularLocation>
</comment>
<keyword evidence="6" id="KW-0732">Signal</keyword>
<dbReference type="SUPFAM" id="SSF103473">
    <property type="entry name" value="MFS general substrate transporter"/>
    <property type="match status" value="1"/>
</dbReference>
<dbReference type="Gene3D" id="1.20.1250.20">
    <property type="entry name" value="MFS general substrate transporter like domains"/>
    <property type="match status" value="1"/>
</dbReference>
<accession>A0A915D7U2</accession>
<evidence type="ECO:0000256" key="2">
    <source>
        <dbReference type="ARBA" id="ARBA00022692"/>
    </source>
</evidence>
<feature type="transmembrane region" description="Helical" evidence="5">
    <location>
        <begin position="28"/>
        <end position="50"/>
    </location>
</feature>
<dbReference type="PANTHER" id="PTHR23510:SF25">
    <property type="entry name" value="MFS DOMAIN-CONTAINING PROTEIN"/>
    <property type="match status" value="1"/>
</dbReference>
<reference evidence="8" key="1">
    <citation type="submission" date="2022-11" db="UniProtKB">
        <authorList>
            <consortium name="WormBaseParasite"/>
        </authorList>
    </citation>
    <scope>IDENTIFICATION</scope>
</reference>
<protein>
    <submittedName>
        <fullName evidence="8">Uncharacterized protein</fullName>
    </submittedName>
</protein>
<feature type="transmembrane region" description="Helical" evidence="5">
    <location>
        <begin position="62"/>
        <end position="89"/>
    </location>
</feature>
<evidence type="ECO:0000256" key="6">
    <source>
        <dbReference type="SAM" id="SignalP"/>
    </source>
</evidence>
<name>A0A915D7U2_9BILA</name>
<sequence>MIGGQFSALVACFLYVSLNSFPVAPGYIYLSSDLFFGISTGAVSIWRAHVAMTSTEKDRAKAFSMAGLAIFLGMTFGPILMVFIGYLLPRTGIQLLFSLNLSIYTFPGGRISFLYCNLGLSLIEKKYLKSFCKLPSLLDCSR</sequence>
<evidence type="ECO:0000256" key="3">
    <source>
        <dbReference type="ARBA" id="ARBA00022989"/>
    </source>
</evidence>
<feature type="signal peptide" evidence="6">
    <location>
        <begin position="1"/>
        <end position="20"/>
    </location>
</feature>
<evidence type="ECO:0000313" key="7">
    <source>
        <dbReference type="Proteomes" id="UP000887574"/>
    </source>
</evidence>
<keyword evidence="2 5" id="KW-0812">Transmembrane</keyword>
<dbReference type="AlphaFoldDB" id="A0A915D7U2"/>
<evidence type="ECO:0000313" key="8">
    <source>
        <dbReference type="WBParaSite" id="jg16454"/>
    </source>
</evidence>
<dbReference type="GO" id="GO:0005765">
    <property type="term" value="C:lysosomal membrane"/>
    <property type="evidence" value="ECO:0007669"/>
    <property type="project" value="TreeGrafter"/>
</dbReference>
<feature type="chain" id="PRO_5036941933" evidence="6">
    <location>
        <begin position="21"/>
        <end position="142"/>
    </location>
</feature>
<dbReference type="Proteomes" id="UP000887574">
    <property type="component" value="Unplaced"/>
</dbReference>
<dbReference type="InterPro" id="IPR051068">
    <property type="entry name" value="MFS_Domain-Containing_Protein"/>
</dbReference>
<proteinExistence type="predicted"/>
<feature type="transmembrane region" description="Helical" evidence="5">
    <location>
        <begin position="101"/>
        <end position="123"/>
    </location>
</feature>
<keyword evidence="7" id="KW-1185">Reference proteome</keyword>
<evidence type="ECO:0000256" key="4">
    <source>
        <dbReference type="ARBA" id="ARBA00023136"/>
    </source>
</evidence>
<dbReference type="InterPro" id="IPR036259">
    <property type="entry name" value="MFS_trans_sf"/>
</dbReference>
<dbReference type="PANTHER" id="PTHR23510">
    <property type="entry name" value="INNER MEMBRANE TRANSPORT PROTEIN YAJR"/>
    <property type="match status" value="1"/>
</dbReference>
<evidence type="ECO:0000256" key="5">
    <source>
        <dbReference type="SAM" id="Phobius"/>
    </source>
</evidence>
<organism evidence="7 8">
    <name type="scientific">Ditylenchus dipsaci</name>
    <dbReference type="NCBI Taxonomy" id="166011"/>
    <lineage>
        <taxon>Eukaryota</taxon>
        <taxon>Metazoa</taxon>
        <taxon>Ecdysozoa</taxon>
        <taxon>Nematoda</taxon>
        <taxon>Chromadorea</taxon>
        <taxon>Rhabditida</taxon>
        <taxon>Tylenchina</taxon>
        <taxon>Tylenchomorpha</taxon>
        <taxon>Sphaerularioidea</taxon>
        <taxon>Anguinidae</taxon>
        <taxon>Anguininae</taxon>
        <taxon>Ditylenchus</taxon>
    </lineage>
</organism>
<keyword evidence="4 5" id="KW-0472">Membrane</keyword>
<keyword evidence="3 5" id="KW-1133">Transmembrane helix</keyword>
<evidence type="ECO:0000256" key="1">
    <source>
        <dbReference type="ARBA" id="ARBA00004141"/>
    </source>
</evidence>
<dbReference type="WBParaSite" id="jg16454">
    <property type="protein sequence ID" value="jg16454"/>
    <property type="gene ID" value="jg16454"/>
</dbReference>